<dbReference type="RefSeq" id="WP_086783708.1">
    <property type="nucleotide sequence ID" value="NZ_JAGIOO010000001.1"/>
</dbReference>
<feature type="transmembrane region" description="Helical" evidence="1">
    <location>
        <begin position="12"/>
        <end position="32"/>
    </location>
</feature>
<dbReference type="EMBL" id="JAGIOO010000001">
    <property type="protein sequence ID" value="MBP2478822.1"/>
    <property type="molecule type" value="Genomic_DNA"/>
</dbReference>
<organism evidence="3 4">
    <name type="scientific">Crossiella equi</name>
    <dbReference type="NCBI Taxonomy" id="130796"/>
    <lineage>
        <taxon>Bacteria</taxon>
        <taxon>Bacillati</taxon>
        <taxon>Actinomycetota</taxon>
        <taxon>Actinomycetes</taxon>
        <taxon>Pseudonocardiales</taxon>
        <taxon>Pseudonocardiaceae</taxon>
        <taxon>Crossiella</taxon>
    </lineage>
</organism>
<keyword evidence="1" id="KW-0472">Membrane</keyword>
<keyword evidence="4" id="KW-1185">Reference proteome</keyword>
<keyword evidence="1" id="KW-1133">Transmembrane helix</keyword>
<keyword evidence="1" id="KW-0812">Transmembrane</keyword>
<feature type="transmembrane region" description="Helical" evidence="1">
    <location>
        <begin position="148"/>
        <end position="167"/>
    </location>
</feature>
<sequence length="280" mass="31011">MGEQRRWARLGGFVLVGGLAVVFGCLLLLLLTGRTGVNYSADHDGTLPLWLLVVPALLGIALTRVFPPRLRWENPFGRHLERTRRESAWLVVLAVLFAVAMVVQESPLVFLIAKPLLLVVIPLVLFAVNRRGGAPREKWQPLGTARLLAPVLPVAVFLALTYLIGVYPDSTTIPPWDVIVAVFLFNAVFEELFYRRWLQSRLEAVLGMWPAIVLAALLWAVWHVGIMSHHGLGLGILTVLAGHGIRGLFLGYLWARYRNFSALLLTHGVINAPFVLTGLV</sequence>
<dbReference type="Pfam" id="PF02517">
    <property type="entry name" value="Rce1-like"/>
    <property type="match status" value="1"/>
</dbReference>
<accession>A0ABS5AQH9</accession>
<gene>
    <name evidence="3" type="ORF">JOF53_007694</name>
</gene>
<name>A0ABS5AQH9_9PSEU</name>
<dbReference type="Proteomes" id="UP001519363">
    <property type="component" value="Unassembled WGS sequence"/>
</dbReference>
<reference evidence="3 4" key="1">
    <citation type="submission" date="2021-03" db="EMBL/GenBank/DDBJ databases">
        <title>Sequencing the genomes of 1000 actinobacteria strains.</title>
        <authorList>
            <person name="Klenk H.-P."/>
        </authorList>
    </citation>
    <scope>NUCLEOTIDE SEQUENCE [LARGE SCALE GENOMIC DNA]</scope>
    <source>
        <strain evidence="3 4">DSM 44580</strain>
    </source>
</reference>
<evidence type="ECO:0000313" key="3">
    <source>
        <dbReference type="EMBL" id="MBP2478822.1"/>
    </source>
</evidence>
<feature type="domain" description="CAAX prenyl protease 2/Lysostaphin resistance protein A-like" evidence="2">
    <location>
        <begin position="178"/>
        <end position="272"/>
    </location>
</feature>
<dbReference type="GO" id="GO:0008233">
    <property type="term" value="F:peptidase activity"/>
    <property type="evidence" value="ECO:0007669"/>
    <property type="project" value="UniProtKB-KW"/>
</dbReference>
<proteinExistence type="predicted"/>
<evidence type="ECO:0000256" key="1">
    <source>
        <dbReference type="SAM" id="Phobius"/>
    </source>
</evidence>
<feature type="transmembrane region" description="Helical" evidence="1">
    <location>
        <begin position="109"/>
        <end position="128"/>
    </location>
</feature>
<evidence type="ECO:0000313" key="4">
    <source>
        <dbReference type="Proteomes" id="UP001519363"/>
    </source>
</evidence>
<feature type="transmembrane region" description="Helical" evidence="1">
    <location>
        <begin position="232"/>
        <end position="255"/>
    </location>
</feature>
<feature type="transmembrane region" description="Helical" evidence="1">
    <location>
        <begin position="173"/>
        <end position="194"/>
    </location>
</feature>
<dbReference type="InterPro" id="IPR003675">
    <property type="entry name" value="Rce1/LyrA-like_dom"/>
</dbReference>
<feature type="transmembrane region" description="Helical" evidence="1">
    <location>
        <begin position="87"/>
        <end position="103"/>
    </location>
</feature>
<protein>
    <submittedName>
        <fullName evidence="3">Membrane protease YdiL (CAAX protease family)</fullName>
    </submittedName>
</protein>
<keyword evidence="3" id="KW-0378">Hydrolase</keyword>
<keyword evidence="3" id="KW-0645">Protease</keyword>
<dbReference type="GO" id="GO:0006508">
    <property type="term" value="P:proteolysis"/>
    <property type="evidence" value="ECO:0007669"/>
    <property type="project" value="UniProtKB-KW"/>
</dbReference>
<comment type="caution">
    <text evidence="3">The sequence shown here is derived from an EMBL/GenBank/DDBJ whole genome shotgun (WGS) entry which is preliminary data.</text>
</comment>
<dbReference type="PROSITE" id="PS51257">
    <property type="entry name" value="PROKAR_LIPOPROTEIN"/>
    <property type="match status" value="1"/>
</dbReference>
<evidence type="ECO:0000259" key="2">
    <source>
        <dbReference type="Pfam" id="PF02517"/>
    </source>
</evidence>
<feature type="transmembrane region" description="Helical" evidence="1">
    <location>
        <begin position="206"/>
        <end position="226"/>
    </location>
</feature>
<feature type="transmembrane region" description="Helical" evidence="1">
    <location>
        <begin position="47"/>
        <end position="66"/>
    </location>
</feature>